<sequence>MGPDVRRPPDWSVTSGEGTCPTRSGFPCRYASSVARAADGFGIADFTLDSVDAACAIHSPALPLSSPSRNVALAMSAPHTRKASPASPSHRTCDT</sequence>
<feature type="region of interest" description="Disordered" evidence="1">
    <location>
        <begin position="75"/>
        <end position="95"/>
    </location>
</feature>
<evidence type="ECO:0000256" key="1">
    <source>
        <dbReference type="SAM" id="MobiDB-lite"/>
    </source>
</evidence>
<reference evidence="2" key="1">
    <citation type="submission" date="2021-03" db="EMBL/GenBank/DDBJ databases">
        <title>Streptomyces strains.</title>
        <authorList>
            <person name="Lund M.B."/>
            <person name="Toerring T."/>
        </authorList>
    </citation>
    <scope>NUCLEOTIDE SEQUENCE</scope>
    <source>
        <strain evidence="2">JCM 4242</strain>
    </source>
</reference>
<dbReference type="EMBL" id="JAFMOF010000001">
    <property type="protein sequence ID" value="MBO0651636.1"/>
    <property type="molecule type" value="Genomic_DNA"/>
</dbReference>
<dbReference type="AlphaFoldDB" id="A0A939FIZ2"/>
<dbReference type="RefSeq" id="WP_207246571.1">
    <property type="nucleotide sequence ID" value="NZ_JAFMOF010000001.1"/>
</dbReference>
<comment type="caution">
    <text evidence="2">The sequence shown here is derived from an EMBL/GenBank/DDBJ whole genome shotgun (WGS) entry which is preliminary data.</text>
</comment>
<dbReference type="Proteomes" id="UP000664781">
    <property type="component" value="Unassembled WGS sequence"/>
</dbReference>
<name>A0A939FIZ2_9ACTN</name>
<evidence type="ECO:0000313" key="3">
    <source>
        <dbReference type="Proteomes" id="UP000664781"/>
    </source>
</evidence>
<feature type="compositionally biased region" description="Polar residues" evidence="1">
    <location>
        <begin position="86"/>
        <end position="95"/>
    </location>
</feature>
<accession>A0A939FIZ2</accession>
<organism evidence="2 3">
    <name type="scientific">Streptomyces triculaminicus</name>
    <dbReference type="NCBI Taxonomy" id="2816232"/>
    <lineage>
        <taxon>Bacteria</taxon>
        <taxon>Bacillati</taxon>
        <taxon>Actinomycetota</taxon>
        <taxon>Actinomycetes</taxon>
        <taxon>Kitasatosporales</taxon>
        <taxon>Streptomycetaceae</taxon>
        <taxon>Streptomyces</taxon>
    </lineage>
</organism>
<protein>
    <submittedName>
        <fullName evidence="2">Uncharacterized protein</fullName>
    </submittedName>
</protein>
<proteinExistence type="predicted"/>
<feature type="region of interest" description="Disordered" evidence="1">
    <location>
        <begin position="1"/>
        <end position="21"/>
    </location>
</feature>
<evidence type="ECO:0000313" key="2">
    <source>
        <dbReference type="EMBL" id="MBO0651636.1"/>
    </source>
</evidence>
<keyword evidence="3" id="KW-1185">Reference proteome</keyword>
<gene>
    <name evidence="2" type="ORF">J1792_02095</name>
</gene>